<evidence type="ECO:0000256" key="1">
    <source>
        <dbReference type="ARBA" id="ARBA00004167"/>
    </source>
</evidence>
<dbReference type="GO" id="GO:0016020">
    <property type="term" value="C:membrane"/>
    <property type="evidence" value="ECO:0007669"/>
    <property type="project" value="UniProtKB-SubCell"/>
</dbReference>
<dbReference type="CDD" id="cd06257">
    <property type="entry name" value="DnaJ"/>
    <property type="match status" value="1"/>
</dbReference>
<feature type="domain" description="J" evidence="8">
    <location>
        <begin position="181"/>
        <end position="230"/>
    </location>
</feature>
<keyword evidence="3 7" id="KW-1133">Transmembrane helix</keyword>
<dbReference type="SMART" id="SM00271">
    <property type="entry name" value="DnaJ"/>
    <property type="match status" value="1"/>
</dbReference>
<dbReference type="AlphaFoldDB" id="A0A520MGD8"/>
<accession>A0A520MGD8</accession>
<evidence type="ECO:0000256" key="4">
    <source>
        <dbReference type="ARBA" id="ARBA00023136"/>
    </source>
</evidence>
<feature type="transmembrane region" description="Helical" evidence="7">
    <location>
        <begin position="33"/>
        <end position="50"/>
    </location>
</feature>
<comment type="similarity">
    <text evidence="6">Belongs to the TIM14 family.</text>
</comment>
<dbReference type="PANTHER" id="PTHR12763">
    <property type="match status" value="1"/>
</dbReference>
<feature type="transmembrane region" description="Helical" evidence="7">
    <location>
        <begin position="56"/>
        <end position="74"/>
    </location>
</feature>
<protein>
    <submittedName>
        <fullName evidence="9">Molecular chaperone DnaJ</fullName>
    </submittedName>
</protein>
<dbReference type="InterPro" id="IPR001623">
    <property type="entry name" value="DnaJ_domain"/>
</dbReference>
<dbReference type="SUPFAM" id="SSF46565">
    <property type="entry name" value="Chaperone J-domain"/>
    <property type="match status" value="1"/>
</dbReference>
<evidence type="ECO:0000256" key="5">
    <source>
        <dbReference type="ARBA" id="ARBA00023186"/>
    </source>
</evidence>
<evidence type="ECO:0000313" key="10">
    <source>
        <dbReference type="Proteomes" id="UP000315889"/>
    </source>
</evidence>
<sequence length="230" mass="25970">MPRLIILLIFILSIWYWWKTVKRLEPEQKRAFLWRSAFWAVLAVTVVLSVTGRMHWVGAGLAALLPLASFLFKWGRRALPVIQILSRFKTTPSHFKTSYLRVSINFASKQMDGTVLTGEFAGKTLSELSSEELDSLASDLRENDRESYALLYAYRMRTGSSGQQAGGDFQNTNLTGISEEEAYEVLGLELNASKEDVLKAHKRLMQRLHPDRGGSDYLAAKINAAKDKLV</sequence>
<keyword evidence="2 7" id="KW-0812">Transmembrane</keyword>
<dbReference type="EMBL" id="SHBP01000005">
    <property type="protein sequence ID" value="RZO20293.1"/>
    <property type="molecule type" value="Genomic_DNA"/>
</dbReference>
<dbReference type="Gene3D" id="1.10.287.110">
    <property type="entry name" value="DnaJ domain"/>
    <property type="match status" value="1"/>
</dbReference>
<dbReference type="PRINTS" id="PR00625">
    <property type="entry name" value="JDOMAIN"/>
</dbReference>
<proteinExistence type="inferred from homology"/>
<dbReference type="PANTHER" id="PTHR12763:SF28">
    <property type="entry name" value="GEO10507P1-RELATED"/>
    <property type="match status" value="1"/>
</dbReference>
<name>A0A520MGD8_9GAMM</name>
<comment type="subcellular location">
    <subcellularLocation>
        <location evidence="1">Membrane</location>
        <topology evidence="1">Single-pass membrane protein</topology>
    </subcellularLocation>
</comment>
<reference evidence="9 10" key="1">
    <citation type="submission" date="2019-02" db="EMBL/GenBank/DDBJ databases">
        <title>Prokaryotic population dynamics and viral predation in marine succession experiment using metagenomics: the confinement effect.</title>
        <authorList>
            <person name="Haro-Moreno J.M."/>
            <person name="Rodriguez-Valera F."/>
            <person name="Lopez-Perez M."/>
        </authorList>
    </citation>
    <scope>NUCLEOTIDE SEQUENCE [LARGE SCALE GENOMIC DNA]</scope>
    <source>
        <strain evidence="9">MED-G170</strain>
    </source>
</reference>
<evidence type="ECO:0000256" key="2">
    <source>
        <dbReference type="ARBA" id="ARBA00022692"/>
    </source>
</evidence>
<evidence type="ECO:0000256" key="7">
    <source>
        <dbReference type="SAM" id="Phobius"/>
    </source>
</evidence>
<dbReference type="Proteomes" id="UP000315889">
    <property type="component" value="Unassembled WGS sequence"/>
</dbReference>
<dbReference type="InterPro" id="IPR036869">
    <property type="entry name" value="J_dom_sf"/>
</dbReference>
<gene>
    <name evidence="9" type="ORF">EVB03_05090</name>
</gene>
<evidence type="ECO:0000256" key="6">
    <source>
        <dbReference type="ARBA" id="ARBA00038105"/>
    </source>
</evidence>
<evidence type="ECO:0000313" key="9">
    <source>
        <dbReference type="EMBL" id="RZO20293.1"/>
    </source>
</evidence>
<keyword evidence="4 7" id="KW-0472">Membrane</keyword>
<keyword evidence="5" id="KW-0143">Chaperone</keyword>
<dbReference type="Pfam" id="PF00226">
    <property type="entry name" value="DnaJ"/>
    <property type="match status" value="1"/>
</dbReference>
<comment type="caution">
    <text evidence="9">The sequence shown here is derived from an EMBL/GenBank/DDBJ whole genome shotgun (WGS) entry which is preliminary data.</text>
</comment>
<evidence type="ECO:0000259" key="8">
    <source>
        <dbReference type="PROSITE" id="PS50076"/>
    </source>
</evidence>
<dbReference type="PROSITE" id="PS50076">
    <property type="entry name" value="DNAJ_2"/>
    <property type="match status" value="1"/>
</dbReference>
<evidence type="ECO:0000256" key="3">
    <source>
        <dbReference type="ARBA" id="ARBA00022989"/>
    </source>
</evidence>
<organism evidence="9 10">
    <name type="scientific">SAR92 clade bacterium</name>
    <dbReference type="NCBI Taxonomy" id="2315479"/>
    <lineage>
        <taxon>Bacteria</taxon>
        <taxon>Pseudomonadati</taxon>
        <taxon>Pseudomonadota</taxon>
        <taxon>Gammaproteobacteria</taxon>
        <taxon>Cellvibrionales</taxon>
        <taxon>Porticoccaceae</taxon>
        <taxon>SAR92 clade</taxon>
    </lineage>
</organism>
<feature type="transmembrane region" description="Helical" evidence="7">
    <location>
        <begin position="6"/>
        <end position="21"/>
    </location>
</feature>